<organism evidence="1 2">
    <name type="scientific">Pseudomonas putida</name>
    <name type="common">Arthrobacter siderocapsulatus</name>
    <dbReference type="NCBI Taxonomy" id="303"/>
    <lineage>
        <taxon>Bacteria</taxon>
        <taxon>Pseudomonadati</taxon>
        <taxon>Pseudomonadota</taxon>
        <taxon>Gammaproteobacteria</taxon>
        <taxon>Pseudomonadales</taxon>
        <taxon>Pseudomonadaceae</taxon>
        <taxon>Pseudomonas</taxon>
    </lineage>
</organism>
<reference evidence="1 2" key="1">
    <citation type="submission" date="2018-05" db="EMBL/GenBank/DDBJ databases">
        <title>Whole genome sequence of Pseudomonas putida JBC17.</title>
        <authorList>
            <person name="Lee Y.H."/>
            <person name="David K."/>
        </authorList>
    </citation>
    <scope>NUCLEOTIDE SEQUENCE [LARGE SCALE GENOMIC DNA]</scope>
    <source>
        <strain evidence="1 2">JBC17</strain>
    </source>
</reference>
<dbReference type="Proteomes" id="UP000250299">
    <property type="component" value="Chromosome"/>
</dbReference>
<name>A0A2Z4RG08_PSEPU</name>
<sequence>MDANDNAGCLSPRGACASIASRLAPTPHPQCSRFANTVVARQPIVPGPVATYCWLTVTTTTKR</sequence>
<evidence type="ECO:0000313" key="1">
    <source>
        <dbReference type="EMBL" id="AWY38884.1"/>
    </source>
</evidence>
<evidence type="ECO:0000313" key="2">
    <source>
        <dbReference type="Proteomes" id="UP000250299"/>
    </source>
</evidence>
<dbReference type="AlphaFoldDB" id="A0A2Z4RG08"/>
<gene>
    <name evidence="1" type="ORF">DKY63_02725</name>
</gene>
<proteinExistence type="predicted"/>
<accession>A0A2Z4RG08</accession>
<dbReference type="EMBL" id="CP029693">
    <property type="protein sequence ID" value="AWY38884.1"/>
    <property type="molecule type" value="Genomic_DNA"/>
</dbReference>
<protein>
    <submittedName>
        <fullName evidence="1">Uncharacterized protein</fullName>
    </submittedName>
</protein>